<keyword evidence="3" id="KW-1185">Reference proteome</keyword>
<accession>A0A4S8KQ20</accession>
<reference evidence="2 3" key="1">
    <citation type="journal article" date="2019" name="Nat. Ecol. Evol.">
        <title>Megaphylogeny resolves global patterns of mushroom evolution.</title>
        <authorList>
            <person name="Varga T."/>
            <person name="Krizsan K."/>
            <person name="Foldi C."/>
            <person name="Dima B."/>
            <person name="Sanchez-Garcia M."/>
            <person name="Sanchez-Ramirez S."/>
            <person name="Szollosi G.J."/>
            <person name="Szarkandi J.G."/>
            <person name="Papp V."/>
            <person name="Albert L."/>
            <person name="Andreopoulos W."/>
            <person name="Angelini C."/>
            <person name="Antonin V."/>
            <person name="Barry K.W."/>
            <person name="Bougher N.L."/>
            <person name="Buchanan P."/>
            <person name="Buyck B."/>
            <person name="Bense V."/>
            <person name="Catcheside P."/>
            <person name="Chovatia M."/>
            <person name="Cooper J."/>
            <person name="Damon W."/>
            <person name="Desjardin D."/>
            <person name="Finy P."/>
            <person name="Geml J."/>
            <person name="Haridas S."/>
            <person name="Hughes K."/>
            <person name="Justo A."/>
            <person name="Karasinski D."/>
            <person name="Kautmanova I."/>
            <person name="Kiss B."/>
            <person name="Kocsube S."/>
            <person name="Kotiranta H."/>
            <person name="LaButti K.M."/>
            <person name="Lechner B.E."/>
            <person name="Liimatainen K."/>
            <person name="Lipzen A."/>
            <person name="Lukacs Z."/>
            <person name="Mihaltcheva S."/>
            <person name="Morgado L.N."/>
            <person name="Niskanen T."/>
            <person name="Noordeloos M.E."/>
            <person name="Ohm R.A."/>
            <person name="Ortiz-Santana B."/>
            <person name="Ovrebo C."/>
            <person name="Racz N."/>
            <person name="Riley R."/>
            <person name="Savchenko A."/>
            <person name="Shiryaev A."/>
            <person name="Soop K."/>
            <person name="Spirin V."/>
            <person name="Szebenyi C."/>
            <person name="Tomsovsky M."/>
            <person name="Tulloss R.E."/>
            <person name="Uehling J."/>
            <person name="Grigoriev I.V."/>
            <person name="Vagvolgyi C."/>
            <person name="Papp T."/>
            <person name="Martin F.M."/>
            <person name="Miettinen O."/>
            <person name="Hibbett D.S."/>
            <person name="Nagy L.G."/>
        </authorList>
    </citation>
    <scope>NUCLEOTIDE SEQUENCE [LARGE SCALE GENOMIC DNA]</scope>
    <source>
        <strain evidence="2 3">CBS 962.96</strain>
    </source>
</reference>
<gene>
    <name evidence="2" type="ORF">K435DRAFT_846093</name>
</gene>
<organism evidence="2 3">
    <name type="scientific">Dendrothele bispora (strain CBS 962.96)</name>
    <dbReference type="NCBI Taxonomy" id="1314807"/>
    <lineage>
        <taxon>Eukaryota</taxon>
        <taxon>Fungi</taxon>
        <taxon>Dikarya</taxon>
        <taxon>Basidiomycota</taxon>
        <taxon>Agaricomycotina</taxon>
        <taxon>Agaricomycetes</taxon>
        <taxon>Agaricomycetidae</taxon>
        <taxon>Agaricales</taxon>
        <taxon>Agaricales incertae sedis</taxon>
        <taxon>Dendrothele</taxon>
    </lineage>
</organism>
<proteinExistence type="predicted"/>
<dbReference type="EMBL" id="ML180363">
    <property type="protein sequence ID" value="THU77693.1"/>
    <property type="molecule type" value="Genomic_DNA"/>
</dbReference>
<keyword evidence="1" id="KW-0812">Transmembrane</keyword>
<dbReference type="Proteomes" id="UP000297245">
    <property type="component" value="Unassembled WGS sequence"/>
</dbReference>
<name>A0A4S8KQ20_DENBC</name>
<keyword evidence="1" id="KW-1133">Transmembrane helix</keyword>
<evidence type="ECO:0000313" key="3">
    <source>
        <dbReference type="Proteomes" id="UP000297245"/>
    </source>
</evidence>
<evidence type="ECO:0000256" key="1">
    <source>
        <dbReference type="SAM" id="Phobius"/>
    </source>
</evidence>
<protein>
    <submittedName>
        <fullName evidence="2">Uncharacterized protein</fullName>
    </submittedName>
</protein>
<dbReference type="AlphaFoldDB" id="A0A4S8KQ20"/>
<keyword evidence="1" id="KW-0472">Membrane</keyword>
<sequence length="268" mass="31271">MREAFKHSIHSLTLLKRLLKEEPGVRGSTWFARRSQDRFHVFSNIIRLFWAVVFAPVAAVLPFIPLITPLVDQFVPFDLKAFTPKIRPEINYNYDLESDDDSDKETDTDFQKAILHNPPKSSTAIDHTQDSEVYATTGFDPSWMLKVTVRNGQYWSHEQVKFDAENMRGAYTALSYDMSAAIKLFTEAGDQRMDPKPKGTDWSWRDRQRISERFLLEYCSAIGDEDQNPNREEFIWLDEFCISDGDRGPIEHFQDDPIWKPVIKEERN</sequence>
<evidence type="ECO:0000313" key="2">
    <source>
        <dbReference type="EMBL" id="THU77693.1"/>
    </source>
</evidence>
<feature type="non-terminal residue" evidence="2">
    <location>
        <position position="268"/>
    </location>
</feature>
<feature type="transmembrane region" description="Helical" evidence="1">
    <location>
        <begin position="48"/>
        <end position="67"/>
    </location>
</feature>